<dbReference type="Proteomes" id="UP001322277">
    <property type="component" value="Chromosome 3"/>
</dbReference>
<dbReference type="RefSeq" id="XP_062776410.1">
    <property type="nucleotide sequence ID" value="XM_062920359.1"/>
</dbReference>
<keyword evidence="1" id="KW-0812">Transmembrane</keyword>
<evidence type="ECO:0000256" key="1">
    <source>
        <dbReference type="SAM" id="Phobius"/>
    </source>
</evidence>
<evidence type="ECO:0000313" key="3">
    <source>
        <dbReference type="Proteomes" id="UP001322277"/>
    </source>
</evidence>
<accession>A0AAX4I7I5</accession>
<gene>
    <name evidence="2" type="ORF">CDEST_04200</name>
</gene>
<dbReference type="GeneID" id="87940703"/>
<keyword evidence="1" id="KW-1133">Transmembrane helix</keyword>
<name>A0AAX4I7I5_9PEZI</name>
<reference evidence="3" key="1">
    <citation type="journal article" date="2023" name="bioRxiv">
        <title>Complete genome of the Medicago anthracnose fungus, Colletotrichum destructivum, reveals a mini-chromosome-like region within a core chromosome.</title>
        <authorList>
            <person name="Lapalu N."/>
            <person name="Simon A."/>
            <person name="Lu A."/>
            <person name="Plaumann P.-L."/>
            <person name="Amselem J."/>
            <person name="Pigne S."/>
            <person name="Auger A."/>
            <person name="Koch C."/>
            <person name="Dallery J.-F."/>
            <person name="O'Connell R.J."/>
        </authorList>
    </citation>
    <scope>NUCLEOTIDE SEQUENCE [LARGE SCALE GENOMIC DNA]</scope>
    <source>
        <strain evidence="3">CBS 520.97</strain>
    </source>
</reference>
<organism evidence="2 3">
    <name type="scientific">Colletotrichum destructivum</name>
    <dbReference type="NCBI Taxonomy" id="34406"/>
    <lineage>
        <taxon>Eukaryota</taxon>
        <taxon>Fungi</taxon>
        <taxon>Dikarya</taxon>
        <taxon>Ascomycota</taxon>
        <taxon>Pezizomycotina</taxon>
        <taxon>Sordariomycetes</taxon>
        <taxon>Hypocreomycetidae</taxon>
        <taxon>Glomerellales</taxon>
        <taxon>Glomerellaceae</taxon>
        <taxon>Colletotrichum</taxon>
        <taxon>Colletotrichum destructivum species complex</taxon>
    </lineage>
</organism>
<sequence>MARTSVFRVGSAFNAVLLVCIILKHVALAVARSTMRHACMAVLMPIMLLHVAIIEG</sequence>
<keyword evidence="1" id="KW-0472">Membrane</keyword>
<feature type="transmembrane region" description="Helical" evidence="1">
    <location>
        <begin position="12"/>
        <end position="31"/>
    </location>
</feature>
<protein>
    <recommendedName>
        <fullName evidence="4">Integral membrane protein</fullName>
    </recommendedName>
</protein>
<dbReference type="KEGG" id="cdet:87940703"/>
<keyword evidence="3" id="KW-1185">Reference proteome</keyword>
<evidence type="ECO:0000313" key="2">
    <source>
        <dbReference type="EMBL" id="WQF79186.1"/>
    </source>
</evidence>
<proteinExistence type="predicted"/>
<dbReference type="AlphaFoldDB" id="A0AAX4I7I5"/>
<feature type="transmembrane region" description="Helical" evidence="1">
    <location>
        <begin position="38"/>
        <end position="54"/>
    </location>
</feature>
<dbReference type="EMBL" id="CP137307">
    <property type="protein sequence ID" value="WQF79186.1"/>
    <property type="molecule type" value="Genomic_DNA"/>
</dbReference>
<evidence type="ECO:0008006" key="4">
    <source>
        <dbReference type="Google" id="ProtNLM"/>
    </source>
</evidence>